<keyword evidence="15" id="KW-1185">Reference proteome</keyword>
<accession>G8R821</accession>
<evidence type="ECO:0000256" key="10">
    <source>
        <dbReference type="ARBA" id="ARBA00042639"/>
    </source>
</evidence>
<organism evidence="14 15">
    <name type="scientific">Owenweeksia hongkongensis (strain DSM 17368 / CIP 108786 / JCM 12287 / NRRL B-23963 / UST20020801)</name>
    <dbReference type="NCBI Taxonomy" id="926562"/>
    <lineage>
        <taxon>Bacteria</taxon>
        <taxon>Pseudomonadati</taxon>
        <taxon>Bacteroidota</taxon>
        <taxon>Flavobacteriia</taxon>
        <taxon>Flavobacteriales</taxon>
        <taxon>Owenweeksiaceae</taxon>
        <taxon>Owenweeksia</taxon>
    </lineage>
</organism>
<evidence type="ECO:0000256" key="7">
    <source>
        <dbReference type="ARBA" id="ARBA00023284"/>
    </source>
</evidence>
<dbReference type="GO" id="GO:0034599">
    <property type="term" value="P:cellular response to oxidative stress"/>
    <property type="evidence" value="ECO:0007669"/>
    <property type="project" value="TreeGrafter"/>
</dbReference>
<evidence type="ECO:0000256" key="6">
    <source>
        <dbReference type="ARBA" id="ARBA00023157"/>
    </source>
</evidence>
<evidence type="ECO:0000256" key="5">
    <source>
        <dbReference type="ARBA" id="ARBA00023002"/>
    </source>
</evidence>
<evidence type="ECO:0000256" key="11">
    <source>
        <dbReference type="ARBA" id="ARBA00049091"/>
    </source>
</evidence>
<feature type="signal peptide" evidence="12">
    <location>
        <begin position="1"/>
        <end position="24"/>
    </location>
</feature>
<dbReference type="PROSITE" id="PS51352">
    <property type="entry name" value="THIOREDOXIN_2"/>
    <property type="match status" value="1"/>
</dbReference>
<dbReference type="PANTHER" id="PTHR42801">
    <property type="entry name" value="THIOREDOXIN-DEPENDENT PEROXIDE REDUCTASE"/>
    <property type="match status" value="1"/>
</dbReference>
<dbReference type="RefSeq" id="WP_014200705.1">
    <property type="nucleotide sequence ID" value="NC_016599.1"/>
</dbReference>
<keyword evidence="5" id="KW-0560">Oxidoreductase</keyword>
<dbReference type="InterPro" id="IPR013766">
    <property type="entry name" value="Thioredoxin_domain"/>
</dbReference>
<sequence>MNSTKKVFALLAFTFLFSASSLLAQNDYKTVDEVEGLAVGTKVKNFKAVDQNGKTFDLNKSLKKGPVVVVFYRGQWCPICNRNLSNLQDSLQLISDAGATMVAISPEKPEDLKVTAEKSGAKFELLHDEGEKISTDFDVLYMPSKPDAKPIPVPATYVIDTDGTIIWRHFDRNYKNRATSKQILEALK</sequence>
<dbReference type="eggNOG" id="COG1225">
    <property type="taxonomic scope" value="Bacteria"/>
</dbReference>
<proteinExistence type="inferred from homology"/>
<feature type="chain" id="PRO_5003514825" description="thioredoxin-dependent peroxiredoxin" evidence="12">
    <location>
        <begin position="25"/>
        <end position="188"/>
    </location>
</feature>
<comment type="catalytic activity">
    <reaction evidence="11">
        <text>a hydroperoxide + [thioredoxin]-dithiol = an alcohol + [thioredoxin]-disulfide + H2O</text>
        <dbReference type="Rhea" id="RHEA:62620"/>
        <dbReference type="Rhea" id="RHEA-COMP:10698"/>
        <dbReference type="Rhea" id="RHEA-COMP:10700"/>
        <dbReference type="ChEBI" id="CHEBI:15377"/>
        <dbReference type="ChEBI" id="CHEBI:29950"/>
        <dbReference type="ChEBI" id="CHEBI:30879"/>
        <dbReference type="ChEBI" id="CHEBI:35924"/>
        <dbReference type="ChEBI" id="CHEBI:50058"/>
        <dbReference type="EC" id="1.11.1.24"/>
    </reaction>
</comment>
<dbReference type="SUPFAM" id="SSF52833">
    <property type="entry name" value="Thioredoxin-like"/>
    <property type="match status" value="1"/>
</dbReference>
<keyword evidence="7" id="KW-0676">Redox-active center</keyword>
<evidence type="ECO:0000256" key="4">
    <source>
        <dbReference type="ARBA" id="ARBA00022862"/>
    </source>
</evidence>
<dbReference type="InterPro" id="IPR000866">
    <property type="entry name" value="AhpC/TSA"/>
</dbReference>
<evidence type="ECO:0000256" key="2">
    <source>
        <dbReference type="ARBA" id="ARBA00013017"/>
    </source>
</evidence>
<dbReference type="EMBL" id="CP003156">
    <property type="protein sequence ID" value="AEV31344.1"/>
    <property type="molecule type" value="Genomic_DNA"/>
</dbReference>
<evidence type="ECO:0000256" key="3">
    <source>
        <dbReference type="ARBA" id="ARBA00022559"/>
    </source>
</evidence>
<name>G8R821_OWEHD</name>
<dbReference type="Proteomes" id="UP000005631">
    <property type="component" value="Chromosome"/>
</dbReference>
<keyword evidence="4" id="KW-0049">Antioxidant</keyword>
<dbReference type="Pfam" id="PF00578">
    <property type="entry name" value="AhpC-TSA"/>
    <property type="match status" value="1"/>
</dbReference>
<gene>
    <name evidence="14" type="ordered locus">Oweho_0323</name>
</gene>
<evidence type="ECO:0000259" key="13">
    <source>
        <dbReference type="PROSITE" id="PS51352"/>
    </source>
</evidence>
<evidence type="ECO:0000313" key="15">
    <source>
        <dbReference type="Proteomes" id="UP000005631"/>
    </source>
</evidence>
<feature type="domain" description="Thioredoxin" evidence="13">
    <location>
        <begin position="37"/>
        <end position="188"/>
    </location>
</feature>
<dbReference type="Gene3D" id="3.40.30.10">
    <property type="entry name" value="Glutaredoxin"/>
    <property type="match status" value="1"/>
</dbReference>
<dbReference type="HOGENOM" id="CLU_042529_5_0_10"/>
<evidence type="ECO:0000256" key="9">
    <source>
        <dbReference type="ARBA" id="ARBA00038489"/>
    </source>
</evidence>
<dbReference type="CDD" id="cd02970">
    <property type="entry name" value="PRX_like2"/>
    <property type="match status" value="1"/>
</dbReference>
<evidence type="ECO:0000313" key="14">
    <source>
        <dbReference type="EMBL" id="AEV31344.1"/>
    </source>
</evidence>
<keyword evidence="3" id="KW-0575">Peroxidase</keyword>
<comment type="similarity">
    <text evidence="9">Belongs to the peroxiredoxin family. BCP/PrxQ subfamily.</text>
</comment>
<dbReference type="PANTHER" id="PTHR42801:SF7">
    <property type="entry name" value="SLL1159 PROTEIN"/>
    <property type="match status" value="1"/>
</dbReference>
<dbReference type="InterPro" id="IPR050924">
    <property type="entry name" value="Peroxiredoxin_BCP/PrxQ"/>
</dbReference>
<dbReference type="KEGG" id="oho:Oweho_0323"/>
<dbReference type="AlphaFoldDB" id="G8R821"/>
<protein>
    <recommendedName>
        <fullName evidence="2">thioredoxin-dependent peroxiredoxin</fullName>
        <ecNumber evidence="2">1.11.1.24</ecNumber>
    </recommendedName>
    <alternativeName>
        <fullName evidence="8">Thioredoxin peroxidase</fullName>
    </alternativeName>
    <alternativeName>
        <fullName evidence="10">Thioredoxin-dependent peroxiredoxin Bcp</fullName>
    </alternativeName>
</protein>
<evidence type="ECO:0000256" key="1">
    <source>
        <dbReference type="ARBA" id="ARBA00003330"/>
    </source>
</evidence>
<dbReference type="GO" id="GO:0008379">
    <property type="term" value="F:thioredoxin peroxidase activity"/>
    <property type="evidence" value="ECO:0007669"/>
    <property type="project" value="TreeGrafter"/>
</dbReference>
<dbReference type="GO" id="GO:0045454">
    <property type="term" value="P:cell redox homeostasis"/>
    <property type="evidence" value="ECO:0007669"/>
    <property type="project" value="TreeGrafter"/>
</dbReference>
<comment type="function">
    <text evidence="1">Thiol-specific peroxidase that catalyzes the reduction of hydrogen peroxide and organic hydroperoxides to water and alcohols, respectively. Plays a role in cell protection against oxidative stress by detoxifying peroxides and as sensor of hydrogen peroxide-mediated signaling events.</text>
</comment>
<reference evidence="14 15" key="1">
    <citation type="journal article" date="2012" name="Stand. Genomic Sci.">
        <title>Genome sequence of the orange-pigmented seawater bacterium Owenweeksia hongkongensis type strain (UST20020801(T)).</title>
        <authorList>
            <person name="Riedel T."/>
            <person name="Held B."/>
            <person name="Nolan M."/>
            <person name="Lucas S."/>
            <person name="Lapidus A."/>
            <person name="Tice H."/>
            <person name="Del Rio T.G."/>
            <person name="Cheng J.F."/>
            <person name="Han C."/>
            <person name="Tapia R."/>
            <person name="Goodwin L.A."/>
            <person name="Pitluck S."/>
            <person name="Liolios K."/>
            <person name="Mavromatis K."/>
            <person name="Pagani I."/>
            <person name="Ivanova N."/>
            <person name="Mikhailova N."/>
            <person name="Pati A."/>
            <person name="Chen A."/>
            <person name="Palaniappan K."/>
            <person name="Rohde M."/>
            <person name="Tindall B.J."/>
            <person name="Detter J.C."/>
            <person name="Goker M."/>
            <person name="Woyke T."/>
            <person name="Bristow J."/>
            <person name="Eisen J.A."/>
            <person name="Markowitz V."/>
            <person name="Hugenholtz P."/>
            <person name="Klenk H.P."/>
            <person name="Kyrpides N.C."/>
        </authorList>
    </citation>
    <scope>NUCLEOTIDE SEQUENCE</scope>
    <source>
        <strain evidence="15">DSM 17368 / JCM 12287 / NRRL B-23963</strain>
    </source>
</reference>
<dbReference type="InterPro" id="IPR036249">
    <property type="entry name" value="Thioredoxin-like_sf"/>
</dbReference>
<keyword evidence="12" id="KW-0732">Signal</keyword>
<evidence type="ECO:0000256" key="12">
    <source>
        <dbReference type="SAM" id="SignalP"/>
    </source>
</evidence>
<dbReference type="GO" id="GO:0005737">
    <property type="term" value="C:cytoplasm"/>
    <property type="evidence" value="ECO:0007669"/>
    <property type="project" value="TreeGrafter"/>
</dbReference>
<keyword evidence="6" id="KW-1015">Disulfide bond</keyword>
<dbReference type="EC" id="1.11.1.24" evidence="2"/>
<evidence type="ECO:0000256" key="8">
    <source>
        <dbReference type="ARBA" id="ARBA00032824"/>
    </source>
</evidence>